<dbReference type="GeneID" id="28848307"/>
<name>A0A219AQV2_METCM</name>
<organism evidence="1 2">
    <name type="scientific">Pochonia chlamydosporia 170</name>
    <dbReference type="NCBI Taxonomy" id="1380566"/>
    <lineage>
        <taxon>Eukaryota</taxon>
        <taxon>Fungi</taxon>
        <taxon>Dikarya</taxon>
        <taxon>Ascomycota</taxon>
        <taxon>Pezizomycotina</taxon>
        <taxon>Sordariomycetes</taxon>
        <taxon>Hypocreomycetidae</taxon>
        <taxon>Hypocreales</taxon>
        <taxon>Clavicipitaceae</taxon>
        <taxon>Pochonia</taxon>
    </lineage>
</organism>
<evidence type="ECO:0000313" key="1">
    <source>
        <dbReference type="EMBL" id="OWT43163.1"/>
    </source>
</evidence>
<dbReference type="KEGG" id="pchm:VFPPC_17661"/>
<reference evidence="1 2" key="1">
    <citation type="journal article" date="2016" name="PLoS Pathog.">
        <title>Biosynthesis of antibiotic leucinostatins in bio-control fungus Purpureocillium lilacinum and their inhibition on phytophthora revealed by genome mining.</title>
        <authorList>
            <person name="Wang G."/>
            <person name="Liu Z."/>
            <person name="Lin R."/>
            <person name="Li E."/>
            <person name="Mao Z."/>
            <person name="Ling J."/>
            <person name="Yang Y."/>
            <person name="Yin W.B."/>
            <person name="Xie B."/>
        </authorList>
    </citation>
    <scope>NUCLEOTIDE SEQUENCE [LARGE SCALE GENOMIC DNA]</scope>
    <source>
        <strain evidence="1">170</strain>
    </source>
</reference>
<dbReference type="EMBL" id="LSBJ02000003">
    <property type="protein sequence ID" value="OWT43163.1"/>
    <property type="molecule type" value="Genomic_DNA"/>
</dbReference>
<dbReference type="Proteomes" id="UP000078397">
    <property type="component" value="Unassembled WGS sequence"/>
</dbReference>
<dbReference type="AlphaFoldDB" id="A0A219AQV2"/>
<proteinExistence type="predicted"/>
<dbReference type="RefSeq" id="XP_018145754.2">
    <property type="nucleotide sequence ID" value="XM_018284313.2"/>
</dbReference>
<accession>A0A219AQV2</accession>
<protein>
    <submittedName>
        <fullName evidence="1">Uncharacterized protein</fullName>
    </submittedName>
</protein>
<sequence>MPTPVIKFKWTAQSHLSVCCLPSAAASVSAHALDHFDPANGFLAPGLPCVRRWQDGMKICVQGKRNNSRKSCPGFDVKTGQAWRCWLGMPFAWLQTIASFAFVRIVHGLRHLYIPVHRRQDRPGKESLRRQYAESSHVSPVWPGLSGPVRAIVSQTGWMGQA</sequence>
<gene>
    <name evidence="1" type="ORF">VFPPC_17661</name>
</gene>
<comment type="caution">
    <text evidence="1">The sequence shown here is derived from an EMBL/GenBank/DDBJ whole genome shotgun (WGS) entry which is preliminary data.</text>
</comment>
<evidence type="ECO:0000313" key="2">
    <source>
        <dbReference type="Proteomes" id="UP000078397"/>
    </source>
</evidence>
<keyword evidence="2" id="KW-1185">Reference proteome</keyword>